<reference evidence="2 3" key="1">
    <citation type="submission" date="2019-12" db="EMBL/GenBank/DDBJ databases">
        <title>WGS of CPCC 203550 I12A-02606.</title>
        <authorList>
            <person name="Jiang Z."/>
        </authorList>
    </citation>
    <scope>NUCLEOTIDE SEQUENCE [LARGE SCALE GENOMIC DNA]</scope>
    <source>
        <strain evidence="2 3">I12A-02606</strain>
    </source>
</reference>
<protein>
    <recommendedName>
        <fullName evidence="4">ClpA/ClpB-like protein</fullName>
    </recommendedName>
</protein>
<dbReference type="InterPro" id="IPR036628">
    <property type="entry name" value="Clp_N_dom_sf"/>
</dbReference>
<proteinExistence type="predicted"/>
<feature type="region of interest" description="Disordered" evidence="1">
    <location>
        <begin position="58"/>
        <end position="90"/>
    </location>
</feature>
<evidence type="ECO:0008006" key="4">
    <source>
        <dbReference type="Google" id="ProtNLM"/>
    </source>
</evidence>
<evidence type="ECO:0000313" key="3">
    <source>
        <dbReference type="Proteomes" id="UP000471126"/>
    </source>
</evidence>
<name>A0A6P0GKE6_9ACTN</name>
<comment type="caution">
    <text evidence="2">The sequence shown here is derived from an EMBL/GenBank/DDBJ whole genome shotgun (WGS) entry which is preliminary data.</text>
</comment>
<dbReference type="RefSeq" id="WP_163477866.1">
    <property type="nucleotide sequence ID" value="NZ_JAAGWE010000030.1"/>
</dbReference>
<evidence type="ECO:0000256" key="1">
    <source>
        <dbReference type="SAM" id="MobiDB-lite"/>
    </source>
</evidence>
<dbReference type="AlphaFoldDB" id="A0A6P0GKE6"/>
<feature type="compositionally biased region" description="Basic and acidic residues" evidence="1">
    <location>
        <begin position="69"/>
        <end position="88"/>
    </location>
</feature>
<evidence type="ECO:0000313" key="2">
    <source>
        <dbReference type="EMBL" id="NEM07798.1"/>
    </source>
</evidence>
<dbReference type="EMBL" id="JAAGWE010000030">
    <property type="protein sequence ID" value="NEM07798.1"/>
    <property type="molecule type" value="Genomic_DNA"/>
</dbReference>
<organism evidence="2 3">
    <name type="scientific">Geodermatophilus normandii</name>
    <dbReference type="NCBI Taxonomy" id="1137989"/>
    <lineage>
        <taxon>Bacteria</taxon>
        <taxon>Bacillati</taxon>
        <taxon>Actinomycetota</taxon>
        <taxon>Actinomycetes</taxon>
        <taxon>Geodermatophilales</taxon>
        <taxon>Geodermatophilaceae</taxon>
        <taxon>Geodermatophilus</taxon>
    </lineage>
</organism>
<accession>A0A6P0GKE6</accession>
<dbReference type="Proteomes" id="UP000471126">
    <property type="component" value="Unassembled WGS sequence"/>
</dbReference>
<sequence length="186" mass="20195">MLLYDDTAGAALHTAAEEARRSGTPGYQTPHVLLGLLGTGDPVTRRVTDRFPQLTTEVVRQPLPTADRAPGERPARAEQRSRSAREPAAEFGQALSRFTAKWRPLVRTGQLRPGPKLGSGELWLAVLEPGTRSGELLRSLGTDPDEIRTVVLATMAPDPHRVPTWPTEVPPGPVSRLLARLVGRHA</sequence>
<dbReference type="Gene3D" id="1.10.1780.10">
    <property type="entry name" value="Clp, N-terminal domain"/>
    <property type="match status" value="1"/>
</dbReference>
<gene>
    <name evidence="2" type="ORF">GCU54_17540</name>
</gene>